<accession>A0A4Y2BJM0</accession>
<dbReference type="AlphaFoldDB" id="A0A4Y2BJM0"/>
<keyword evidence="4" id="KW-0805">Transcription regulation</keyword>
<keyword evidence="5" id="KW-0010">Activator</keyword>
<comment type="subcellular location">
    <subcellularLocation>
        <location evidence="1">Nucleus</location>
    </subcellularLocation>
</comment>
<evidence type="ECO:0000256" key="6">
    <source>
        <dbReference type="ARBA" id="ARBA00023163"/>
    </source>
</evidence>
<feature type="region of interest" description="Disordered" evidence="9">
    <location>
        <begin position="677"/>
        <end position="703"/>
    </location>
</feature>
<dbReference type="GO" id="GO:0060261">
    <property type="term" value="P:positive regulation of transcription initiation by RNA polymerase II"/>
    <property type="evidence" value="ECO:0007669"/>
    <property type="project" value="TreeGrafter"/>
</dbReference>
<evidence type="ECO:0000313" key="10">
    <source>
        <dbReference type="EMBL" id="GBL91354.1"/>
    </source>
</evidence>
<comment type="similarity">
    <text evidence="2">Belongs to the Mediator complex subunit 24 family.</text>
</comment>
<dbReference type="EMBL" id="BGPR01000078">
    <property type="protein sequence ID" value="GBL91354.1"/>
    <property type="molecule type" value="Genomic_DNA"/>
</dbReference>
<evidence type="ECO:0000256" key="1">
    <source>
        <dbReference type="ARBA" id="ARBA00004123"/>
    </source>
</evidence>
<evidence type="ECO:0000256" key="7">
    <source>
        <dbReference type="ARBA" id="ARBA00023242"/>
    </source>
</evidence>
<dbReference type="GO" id="GO:0003712">
    <property type="term" value="F:transcription coregulator activity"/>
    <property type="evidence" value="ECO:0007669"/>
    <property type="project" value="TreeGrafter"/>
</dbReference>
<evidence type="ECO:0000256" key="3">
    <source>
        <dbReference type="ARBA" id="ARBA00019693"/>
    </source>
</evidence>
<proteinExistence type="inferred from homology"/>
<evidence type="ECO:0000256" key="9">
    <source>
        <dbReference type="SAM" id="MobiDB-lite"/>
    </source>
</evidence>
<evidence type="ECO:0000256" key="5">
    <source>
        <dbReference type="ARBA" id="ARBA00023159"/>
    </source>
</evidence>
<keyword evidence="6" id="KW-0804">Transcription</keyword>
<feature type="region of interest" description="Disordered" evidence="9">
    <location>
        <begin position="394"/>
        <end position="432"/>
    </location>
</feature>
<keyword evidence="7" id="KW-0539">Nucleus</keyword>
<dbReference type="Pfam" id="PF11277">
    <property type="entry name" value="Med24_N"/>
    <property type="match status" value="1"/>
</dbReference>
<protein>
    <recommendedName>
        <fullName evidence="3">Mediator of RNA polymerase II transcription subunit 24</fullName>
    </recommendedName>
    <alternativeName>
        <fullName evidence="8">Mediator complex subunit 24</fullName>
    </alternativeName>
</protein>
<comment type="caution">
    <text evidence="10">The sequence shown here is derived from an EMBL/GenBank/DDBJ whole genome shotgun (WGS) entry which is preliminary data.</text>
</comment>
<evidence type="ECO:0000256" key="2">
    <source>
        <dbReference type="ARBA" id="ARBA00007864"/>
    </source>
</evidence>
<organism evidence="10 11">
    <name type="scientific">Araneus ventricosus</name>
    <name type="common">Orbweaver spider</name>
    <name type="synonym">Epeira ventricosa</name>
    <dbReference type="NCBI Taxonomy" id="182803"/>
    <lineage>
        <taxon>Eukaryota</taxon>
        <taxon>Metazoa</taxon>
        <taxon>Ecdysozoa</taxon>
        <taxon>Arthropoda</taxon>
        <taxon>Chelicerata</taxon>
        <taxon>Arachnida</taxon>
        <taxon>Araneae</taxon>
        <taxon>Araneomorphae</taxon>
        <taxon>Entelegynae</taxon>
        <taxon>Araneoidea</taxon>
        <taxon>Araneidae</taxon>
        <taxon>Araneus</taxon>
    </lineage>
</organism>
<dbReference type="GO" id="GO:0016592">
    <property type="term" value="C:mediator complex"/>
    <property type="evidence" value="ECO:0007669"/>
    <property type="project" value="InterPro"/>
</dbReference>
<name>A0A4Y2BJM0_ARAVE</name>
<dbReference type="Proteomes" id="UP000499080">
    <property type="component" value="Unassembled WGS sequence"/>
</dbReference>
<feature type="compositionally biased region" description="Polar residues" evidence="9">
    <location>
        <begin position="396"/>
        <end position="413"/>
    </location>
</feature>
<dbReference type="OrthoDB" id="21216at2759"/>
<evidence type="ECO:0000256" key="4">
    <source>
        <dbReference type="ARBA" id="ARBA00023015"/>
    </source>
</evidence>
<reference evidence="10 11" key="1">
    <citation type="journal article" date="2019" name="Sci. Rep.">
        <title>Orb-weaving spider Araneus ventricosus genome elucidates the spidroin gene catalogue.</title>
        <authorList>
            <person name="Kono N."/>
            <person name="Nakamura H."/>
            <person name="Ohtoshi R."/>
            <person name="Moran D.A.P."/>
            <person name="Shinohara A."/>
            <person name="Yoshida Y."/>
            <person name="Fujiwara M."/>
            <person name="Mori M."/>
            <person name="Tomita M."/>
            <person name="Arakawa K."/>
        </authorList>
    </citation>
    <scope>NUCLEOTIDE SEQUENCE [LARGE SCALE GENOMIC DNA]</scope>
</reference>
<keyword evidence="11" id="KW-1185">Reference proteome</keyword>
<dbReference type="PANTHER" id="PTHR12898">
    <property type="entry name" value="MEDIATOR OF RNA POLYMERASE II TRANSCRIPTION SUBUNIT 24"/>
    <property type="match status" value="1"/>
</dbReference>
<gene>
    <name evidence="10" type="primary">MED24</name>
    <name evidence="10" type="ORF">AVEN_203503_1</name>
</gene>
<dbReference type="PANTHER" id="PTHR12898:SF1">
    <property type="entry name" value="MEDIATOR OF RNA POLYMERASE II TRANSCRIPTION SUBUNIT 24"/>
    <property type="match status" value="1"/>
</dbReference>
<evidence type="ECO:0000256" key="8">
    <source>
        <dbReference type="ARBA" id="ARBA00031960"/>
    </source>
</evidence>
<dbReference type="InterPro" id="IPR021429">
    <property type="entry name" value="Mediator_Med24"/>
</dbReference>
<evidence type="ECO:0000313" key="11">
    <source>
        <dbReference type="Proteomes" id="UP000499080"/>
    </source>
</evidence>
<sequence length="1037" mass="117116">MDTSKTRNIKSLLLQAWRERWTDVTWGYRIKSVLPRGVSGDVYDLADCILQQALVGPGPNSLFMSYLMHSLSSRVVSYGAVLSSIGRYQSFYKPYCILSLLDLLKTFQSRIGCHGNEEECIALCKAVVSITHWLYACVYHSITKLSELKQSPEHISIMEKSFEALFYFSNSTFIKSLLYVGKFEDQGMYAQMLQKHKELEEKINLVPTATNITREIIEGALSLVNSVDNIPMMPAEQMSKSNNKFQIIASTINIMVVIDAILSPANDVGAFVNHLLMIKKLQNFKLSQLYCEIIRSCLIGIADNSGTFEDDLKWFAFTFLKLPNLIVNINAVQKDNEVDSFERGLDLLLYYGPLLDQVDLRSNCDSLSFLSIEFCKVKILTEAQSAKLVARRQAETSKVPSQTNQNQNMQGQANKPLTTKPPTPKTTPERGQASVHLVLRAEHTLKRILVSLDSDYSKIQEPLLQFLCHILPPKNFKLILAAFSATGKLNSFISKLIEYNEYNKFVSNETAKASQTRALMFDVTFLLLFYVTQYYGIDVVIGNAGKKDSFFIQWITECLSEGGKFKSPELALSRCDQENIDMLLQQFMNTDQEIKTHQVKWHEVCINAPAAAKEILLAWEHGALSTEKVKIILDHIKGQYCFLPICISAWLCNYINVLHHQERLKPINMLQQFTAPLSEPATSPGESPSGSGRQTPQMQGGDQEKNFYSQRSVLMMGIINIMMFDLHPPKQGKNKSAPLVPHGLTVKTALGKILDDVFHEVHFRGWLDLKSIRYFDTLLCVGGARWLCDSLVRQILGYQFLKDINRAVDMIIGIFYLDIEQCALALLLHVLPFYLYSEYHQEQLAEPYGTALARLAVITTYAALQSRLCSASGGIKAGCKRSHREVDIFDTRDPADYNRSSKMHRSNNELLEDTPFELQSLNDEQMRNAVANPINKAIADLMRTLLVIASDATMSARSYFPIRFLEQVVLCAKDEAHMILQFMPLGLVGLLLKKYPEEFSHELILAVSSMQSPRARKVSALSLCQLTIAQNRLITNS</sequence>